<keyword evidence="3" id="KW-0067">ATP-binding</keyword>
<feature type="compositionally biased region" description="Basic residues" evidence="1">
    <location>
        <begin position="484"/>
        <end position="501"/>
    </location>
</feature>
<dbReference type="RefSeq" id="WP_053997844.1">
    <property type="nucleotide sequence ID" value="NZ_JXMU01000003.1"/>
</dbReference>
<evidence type="ECO:0000313" key="4">
    <source>
        <dbReference type="Proteomes" id="UP000038011"/>
    </source>
</evidence>
<keyword evidence="3" id="KW-0547">Nucleotide-binding</keyword>
<dbReference type="InterPro" id="IPR027417">
    <property type="entry name" value="P-loop_NTPase"/>
</dbReference>
<dbReference type="AlphaFoldDB" id="A0A0N0E8H5"/>
<dbReference type="PATRIC" id="fig|1514904.3.peg.2282"/>
<organism evidence="3 4">
    <name type="scientific">Ahrensia marina</name>
    <dbReference type="NCBI Taxonomy" id="1514904"/>
    <lineage>
        <taxon>Bacteria</taxon>
        <taxon>Pseudomonadati</taxon>
        <taxon>Pseudomonadota</taxon>
        <taxon>Alphaproteobacteria</taxon>
        <taxon>Hyphomicrobiales</taxon>
        <taxon>Ahrensiaceae</taxon>
        <taxon>Ahrensia</taxon>
    </lineage>
</organism>
<dbReference type="PANTHER" id="PTHR30121">
    <property type="entry name" value="UNCHARACTERIZED PROTEIN YJGR-RELATED"/>
    <property type="match status" value="1"/>
</dbReference>
<dbReference type="InterPro" id="IPR051162">
    <property type="entry name" value="T4SS_component"/>
</dbReference>
<feature type="compositionally biased region" description="Basic and acidic residues" evidence="1">
    <location>
        <begin position="439"/>
        <end position="450"/>
    </location>
</feature>
<dbReference type="PANTHER" id="PTHR30121:SF6">
    <property type="entry name" value="SLR6007 PROTEIN"/>
    <property type="match status" value="1"/>
</dbReference>
<reference evidence="3 4" key="1">
    <citation type="submission" date="2015-01" db="EMBL/GenBank/DDBJ databases">
        <title>Ahrensia donghaiensis sp. nov., a novel dimethylsulphoniopropionate-cleavage bacterium isolated from seawater and emended descriptions of the genus Ahrensia and Ahrensia kielensis.</title>
        <authorList>
            <person name="Liu J."/>
        </authorList>
    </citation>
    <scope>NUCLEOTIDE SEQUENCE [LARGE SCALE GENOMIC DNA]</scope>
    <source>
        <strain evidence="3 4">LZD062</strain>
    </source>
</reference>
<dbReference type="Proteomes" id="UP000038011">
    <property type="component" value="Unassembled WGS sequence"/>
</dbReference>
<sequence>MSEPTNSIFLGTSRKPDDSIQQKEFMSLAYANRHGLITGATGTGKTVTLQILAEGFSNAGVPVFCADVKGDLSGIAAMGSAVGKEFLTERAAKIGFEDYVFQEFPVLFWDLFGEKGHPIRATITEMGPLLLSRMMDLTDAQEGIINIAFKLADEEGLLLLDMKDLRSLLLHMAEHASELSGEYGSVNKQSIGAIQRKLLVLEQQHAELFFGEPALKISDLMRTTPDGRGAISVLAADQLMMNPRLYGVFLLWLLSELFEELPEIGDPDKPRLVFFFDEAHLLFSEAPDILIERVEQVVRLIRSKGVSVFFVTQNPLDVPDRVLSQLGNRIQHALRAYTPREQKAVKTAADTFRPNPDFDCFETITQLGVGEALVSTLQAKGVPGMVQRTLIRPPSSRLGPLNDTERAEYIKQSPILGQYDEVLDRESAFEKLEARAKKQAELEEEERRREEEDDDRDSSARSKWRLPGFDDDDDDDDRDYDRDRRRRSKKRKSSSRKRSRYGNRQTPTEAAVKSIVRSVSTSLGKALVRGILGSIKRGL</sequence>
<dbReference type="InterPro" id="IPR033186">
    <property type="entry name" value="HerA_C"/>
</dbReference>
<dbReference type="GO" id="GO:0005524">
    <property type="term" value="F:ATP binding"/>
    <property type="evidence" value="ECO:0007669"/>
    <property type="project" value="UniProtKB-KW"/>
</dbReference>
<gene>
    <name evidence="3" type="ORF">SU32_02910</name>
</gene>
<proteinExistence type="predicted"/>
<dbReference type="SUPFAM" id="SSF52540">
    <property type="entry name" value="P-loop containing nucleoside triphosphate hydrolases"/>
    <property type="match status" value="1"/>
</dbReference>
<keyword evidence="4" id="KW-1185">Reference proteome</keyword>
<dbReference type="OrthoDB" id="9758751at2"/>
<dbReference type="EMBL" id="JXMU01000003">
    <property type="protein sequence ID" value="KPB02242.1"/>
    <property type="molecule type" value="Genomic_DNA"/>
</dbReference>
<dbReference type="STRING" id="1514904.SU32_02910"/>
<dbReference type="Pfam" id="PF05872">
    <property type="entry name" value="HerA_C"/>
    <property type="match status" value="1"/>
</dbReference>
<evidence type="ECO:0000259" key="2">
    <source>
        <dbReference type="Pfam" id="PF05872"/>
    </source>
</evidence>
<name>A0A0N0E8H5_9HYPH</name>
<feature type="region of interest" description="Disordered" evidence="1">
    <location>
        <begin position="439"/>
        <end position="512"/>
    </location>
</feature>
<feature type="domain" description="Helicase HerA-like C-terminal" evidence="2">
    <location>
        <begin position="14"/>
        <end position="535"/>
    </location>
</feature>
<comment type="caution">
    <text evidence="3">The sequence shown here is derived from an EMBL/GenBank/DDBJ whole genome shotgun (WGS) entry which is preliminary data.</text>
</comment>
<protein>
    <submittedName>
        <fullName evidence="3">ATP-binding protein</fullName>
    </submittedName>
</protein>
<dbReference type="Gene3D" id="3.40.50.300">
    <property type="entry name" value="P-loop containing nucleotide triphosphate hydrolases"/>
    <property type="match status" value="2"/>
</dbReference>
<evidence type="ECO:0000256" key="1">
    <source>
        <dbReference type="SAM" id="MobiDB-lite"/>
    </source>
</evidence>
<accession>A0A0N0E8H5</accession>
<evidence type="ECO:0000313" key="3">
    <source>
        <dbReference type="EMBL" id="KPB02242.1"/>
    </source>
</evidence>
<feature type="compositionally biased region" description="Acidic residues" evidence="1">
    <location>
        <begin position="469"/>
        <end position="478"/>
    </location>
</feature>